<dbReference type="AlphaFoldDB" id="A0A1H5YF62"/>
<evidence type="ECO:0000313" key="2">
    <source>
        <dbReference type="Proteomes" id="UP000236745"/>
    </source>
</evidence>
<dbReference type="InterPro" id="IPR038604">
    <property type="entry name" value="HopJ_sf"/>
</dbReference>
<dbReference type="InterPro" id="IPR014984">
    <property type="entry name" value="HopJ"/>
</dbReference>
<gene>
    <name evidence="1" type="ORF">SAMN05444390_1011738</name>
</gene>
<dbReference type="Gene3D" id="3.20.160.10">
    <property type="entry name" value="vpa0580 domain like"/>
    <property type="match status" value="1"/>
</dbReference>
<dbReference type="EMBL" id="FNVQ01000001">
    <property type="protein sequence ID" value="SEG22749.1"/>
    <property type="molecule type" value="Genomic_DNA"/>
</dbReference>
<protein>
    <submittedName>
        <fullName evidence="1">HopJ type III effector protein</fullName>
    </submittedName>
</protein>
<sequence length="112" mass="12596">MTPEQLVEALKNDQAVEFEDSMQVIDEHFDYTPAAFKNGDQENEAGQNAGSCKILAFGQLMELSEEQTLRCFGRFYQDVLGTPEGEDHGNIRNFMKTGWSGVAFDSTPLVRR</sequence>
<name>A0A1H5YF62_9GAMM</name>
<organism evidence="1 2">
    <name type="scientific">Marinobacterium lutimaris</name>
    <dbReference type="NCBI Taxonomy" id="568106"/>
    <lineage>
        <taxon>Bacteria</taxon>
        <taxon>Pseudomonadati</taxon>
        <taxon>Pseudomonadota</taxon>
        <taxon>Gammaproteobacteria</taxon>
        <taxon>Oceanospirillales</taxon>
        <taxon>Oceanospirillaceae</taxon>
        <taxon>Marinobacterium</taxon>
    </lineage>
</organism>
<reference evidence="1 2" key="1">
    <citation type="submission" date="2016-10" db="EMBL/GenBank/DDBJ databases">
        <authorList>
            <person name="de Groot N.N."/>
        </authorList>
    </citation>
    <scope>NUCLEOTIDE SEQUENCE [LARGE SCALE GENOMIC DNA]</scope>
    <source>
        <strain evidence="1 2">DSM 22012</strain>
    </source>
</reference>
<proteinExistence type="predicted"/>
<dbReference type="OrthoDB" id="9790826at2"/>
<keyword evidence="2" id="KW-1185">Reference proteome</keyword>
<evidence type="ECO:0000313" key="1">
    <source>
        <dbReference type="EMBL" id="SEG22749.1"/>
    </source>
</evidence>
<dbReference type="RefSeq" id="WP_104002616.1">
    <property type="nucleotide sequence ID" value="NZ_FNVQ01000001.1"/>
</dbReference>
<accession>A0A1H5YF62</accession>
<dbReference type="Proteomes" id="UP000236745">
    <property type="component" value="Unassembled WGS sequence"/>
</dbReference>
<dbReference type="Pfam" id="PF08888">
    <property type="entry name" value="HopJ"/>
    <property type="match status" value="1"/>
</dbReference>